<feature type="compositionally biased region" description="Low complexity" evidence="1">
    <location>
        <begin position="236"/>
        <end position="254"/>
    </location>
</feature>
<feature type="region of interest" description="Disordered" evidence="1">
    <location>
        <begin position="34"/>
        <end position="69"/>
    </location>
</feature>
<name>A0A6A6DTM7_9PEZI</name>
<dbReference type="GO" id="GO:0045144">
    <property type="term" value="P:meiotic sister chromatid segregation"/>
    <property type="evidence" value="ECO:0007669"/>
    <property type="project" value="TreeGrafter"/>
</dbReference>
<dbReference type="GO" id="GO:0034506">
    <property type="term" value="C:chromosome, centromeric core domain"/>
    <property type="evidence" value="ECO:0007669"/>
    <property type="project" value="TreeGrafter"/>
</dbReference>
<feature type="compositionally biased region" description="Low complexity" evidence="1">
    <location>
        <begin position="56"/>
        <end position="67"/>
    </location>
</feature>
<reference evidence="3" key="1">
    <citation type="journal article" date="2020" name="Stud. Mycol.">
        <title>101 Dothideomycetes genomes: a test case for predicting lifestyles and emergence of pathogens.</title>
        <authorList>
            <person name="Haridas S."/>
            <person name="Albert R."/>
            <person name="Binder M."/>
            <person name="Bloem J."/>
            <person name="Labutti K."/>
            <person name="Salamov A."/>
            <person name="Andreopoulos B."/>
            <person name="Baker S."/>
            <person name="Barry K."/>
            <person name="Bills G."/>
            <person name="Bluhm B."/>
            <person name="Cannon C."/>
            <person name="Castanera R."/>
            <person name="Culley D."/>
            <person name="Daum C."/>
            <person name="Ezra D."/>
            <person name="Gonzalez J."/>
            <person name="Henrissat B."/>
            <person name="Kuo A."/>
            <person name="Liang C."/>
            <person name="Lipzen A."/>
            <person name="Lutzoni F."/>
            <person name="Magnuson J."/>
            <person name="Mondo S."/>
            <person name="Nolan M."/>
            <person name="Ohm R."/>
            <person name="Pangilinan J."/>
            <person name="Park H.-J."/>
            <person name="Ramirez L."/>
            <person name="Alfaro M."/>
            <person name="Sun H."/>
            <person name="Tritt A."/>
            <person name="Yoshinaga Y."/>
            <person name="Zwiers L.-H."/>
            <person name="Turgeon B."/>
            <person name="Goodwin S."/>
            <person name="Spatafora J."/>
            <person name="Crous P."/>
            <person name="Grigoriev I."/>
        </authorList>
    </citation>
    <scope>NUCLEOTIDE SEQUENCE</scope>
    <source>
        <strain evidence="3">CBS 207.26</strain>
    </source>
</reference>
<dbReference type="Gene3D" id="6.10.250.3110">
    <property type="match status" value="1"/>
</dbReference>
<dbReference type="GO" id="GO:1990644">
    <property type="term" value="F:microtubule site clamp"/>
    <property type="evidence" value="ECO:0007669"/>
    <property type="project" value="TreeGrafter"/>
</dbReference>
<dbReference type="GO" id="GO:0033551">
    <property type="term" value="C:monopolin complex"/>
    <property type="evidence" value="ECO:0007669"/>
    <property type="project" value="InterPro"/>
</dbReference>
<dbReference type="Proteomes" id="UP000800200">
    <property type="component" value="Unassembled WGS sequence"/>
</dbReference>
<dbReference type="PANTHER" id="PTHR28006">
    <property type="entry name" value="MONOPOLIN COMPLEX SUBUNIT CSM1"/>
    <property type="match status" value="1"/>
</dbReference>
<dbReference type="OrthoDB" id="2431049at2759"/>
<accession>A0A6A6DTM7</accession>
<feature type="compositionally biased region" description="Polar residues" evidence="1">
    <location>
        <begin position="354"/>
        <end position="380"/>
    </location>
</feature>
<evidence type="ECO:0000256" key="1">
    <source>
        <dbReference type="SAM" id="MobiDB-lite"/>
    </source>
</evidence>
<gene>
    <name evidence="3" type="ORF">K469DRAFT_713752</name>
</gene>
<dbReference type="CDD" id="cd23787">
    <property type="entry name" value="RWD_CSM1"/>
    <property type="match status" value="1"/>
</dbReference>
<dbReference type="PANTHER" id="PTHR28006:SF1">
    <property type="entry name" value="MONOPOLIN COMPLEX SUBUNIT CSM1"/>
    <property type="match status" value="1"/>
</dbReference>
<dbReference type="GO" id="GO:0072686">
    <property type="term" value="C:mitotic spindle"/>
    <property type="evidence" value="ECO:0007669"/>
    <property type="project" value="TreeGrafter"/>
</dbReference>
<dbReference type="InterPro" id="IPR020981">
    <property type="entry name" value="Csm1/Pcs1_C"/>
</dbReference>
<dbReference type="Pfam" id="PF12539">
    <property type="entry name" value="Csm1"/>
    <property type="match status" value="1"/>
</dbReference>
<feature type="compositionally biased region" description="Acidic residues" evidence="1">
    <location>
        <begin position="111"/>
        <end position="122"/>
    </location>
</feature>
<feature type="region of interest" description="Disordered" evidence="1">
    <location>
        <begin position="354"/>
        <end position="404"/>
    </location>
</feature>
<keyword evidence="4" id="KW-1185">Reference proteome</keyword>
<dbReference type="InterPro" id="IPR040349">
    <property type="entry name" value="Csm1/Pcs1"/>
</dbReference>
<sequence length="531" mass="58118">MAPKSNLAKISYMVDSASEDEMAHDELTALLTPDSAVENQAPTRKPRGKAAQKANAVPATKAAGKGKVATRRVSGSSVLGVKKEKAAVAKRSGAKAGRKVLAEKEHANMSETEEVDEFEGEEEQVKAVEETKPTRRGRPAKAKNGPEDENVAQMHRQQKKTKKTADRQVAAKPAPKSRATKAKAARRAPSPEPEPEAPTIPETQPDPDPMDVEESIEVEEIPESMPPPPAPRPSARRAQQQPQSRSSSTQRQPPIAHRRAGSTSDSERDPAIRRKLGEVTKKLEAMTTKYENLKEVATSGKESNFDQLKRKTEQTAKDQDALIKALNKQVAELQSRSSELSSLKKEVARLQKENAQLSTENKTLTASLTSAQNENKTLSTKLAAARSSAPPETKNAPGSAVKPRSVVLPGSAEAAKEAQIRQLKEDLYSDLTGLIVRGVKKGEEGEDVYDCIQTGRNGTLHFHLSIAQDSDNSYDDTEFIYNALLDENRDKDLLDLLPDYLTEEICFPRCQAAKFYSKVVDCMTKKIVLED</sequence>
<feature type="region of interest" description="Disordered" evidence="1">
    <location>
        <begin position="84"/>
        <end position="317"/>
    </location>
</feature>
<dbReference type="GO" id="GO:0051315">
    <property type="term" value="P:attachment of mitotic spindle microtubules to kinetochore"/>
    <property type="evidence" value="ECO:0007669"/>
    <property type="project" value="TreeGrafter"/>
</dbReference>
<dbReference type="AlphaFoldDB" id="A0A6A6DTM7"/>
<dbReference type="EMBL" id="ML994653">
    <property type="protein sequence ID" value="KAF2181330.1"/>
    <property type="molecule type" value="Genomic_DNA"/>
</dbReference>
<proteinExistence type="predicted"/>
<dbReference type="InterPro" id="IPR038608">
    <property type="entry name" value="Csm1/Pcs1_C_sf"/>
</dbReference>
<evidence type="ECO:0000313" key="3">
    <source>
        <dbReference type="EMBL" id="KAF2181330.1"/>
    </source>
</evidence>
<organism evidence="3 4">
    <name type="scientific">Zopfia rhizophila CBS 207.26</name>
    <dbReference type="NCBI Taxonomy" id="1314779"/>
    <lineage>
        <taxon>Eukaryota</taxon>
        <taxon>Fungi</taxon>
        <taxon>Dikarya</taxon>
        <taxon>Ascomycota</taxon>
        <taxon>Pezizomycotina</taxon>
        <taxon>Dothideomycetes</taxon>
        <taxon>Dothideomycetes incertae sedis</taxon>
        <taxon>Zopfiaceae</taxon>
        <taxon>Zopfia</taxon>
    </lineage>
</organism>
<dbReference type="Gene3D" id="3.90.1150.80">
    <property type="match status" value="1"/>
</dbReference>
<feature type="compositionally biased region" description="Acidic residues" evidence="1">
    <location>
        <begin position="208"/>
        <end position="222"/>
    </location>
</feature>
<feature type="compositionally biased region" description="Basic and acidic residues" evidence="1">
    <location>
        <begin position="303"/>
        <end position="317"/>
    </location>
</feature>
<dbReference type="GO" id="GO:0005730">
    <property type="term" value="C:nucleolus"/>
    <property type="evidence" value="ECO:0007669"/>
    <property type="project" value="TreeGrafter"/>
</dbReference>
<feature type="compositionally biased region" description="Basic and acidic residues" evidence="1">
    <location>
        <begin position="123"/>
        <end position="133"/>
    </location>
</feature>
<feature type="domain" description="Monopolin complex subunit Csm1/Pcs1 C-terminal" evidence="2">
    <location>
        <begin position="422"/>
        <end position="509"/>
    </location>
</feature>
<feature type="compositionally biased region" description="Basic and acidic residues" evidence="1">
    <location>
        <begin position="265"/>
        <end position="284"/>
    </location>
</feature>
<evidence type="ECO:0000313" key="4">
    <source>
        <dbReference type="Proteomes" id="UP000800200"/>
    </source>
</evidence>
<protein>
    <recommendedName>
        <fullName evidence="2">Monopolin complex subunit Csm1/Pcs1 C-terminal domain-containing protein</fullName>
    </recommendedName>
</protein>
<dbReference type="FunFam" id="3.90.1150.80:FF:000001">
    <property type="entry name" value="Chromosome segregation protein (Pcs1)"/>
    <property type="match status" value="1"/>
</dbReference>
<evidence type="ECO:0000259" key="2">
    <source>
        <dbReference type="Pfam" id="PF12539"/>
    </source>
</evidence>